<dbReference type="InterPro" id="IPR024731">
    <property type="entry name" value="NELL2-like_EGF"/>
</dbReference>
<dbReference type="PROSITE" id="PS50026">
    <property type="entry name" value="EGF_3"/>
    <property type="match status" value="1"/>
</dbReference>
<comment type="caution">
    <text evidence="7">The sequence shown here is derived from an EMBL/GenBank/DDBJ whole genome shotgun (WGS) entry which is preliminary data.</text>
</comment>
<keyword evidence="3" id="KW-0677">Repeat</keyword>
<dbReference type="SUPFAM" id="SSF57196">
    <property type="entry name" value="EGF/Laminin"/>
    <property type="match status" value="1"/>
</dbReference>
<evidence type="ECO:0000256" key="5">
    <source>
        <dbReference type="PROSITE-ProRule" id="PRU00076"/>
    </source>
</evidence>
<dbReference type="InterPro" id="IPR001881">
    <property type="entry name" value="EGF-like_Ca-bd_dom"/>
</dbReference>
<dbReference type="InterPro" id="IPR018097">
    <property type="entry name" value="EGF_Ca-bd_CS"/>
</dbReference>
<dbReference type="PANTHER" id="PTHR24050:SF28">
    <property type="entry name" value="UROMODULIN-LIKE"/>
    <property type="match status" value="1"/>
</dbReference>
<dbReference type="CDD" id="cd00054">
    <property type="entry name" value="EGF_CA"/>
    <property type="match status" value="1"/>
</dbReference>
<dbReference type="PANTHER" id="PTHR24050">
    <property type="entry name" value="PA14 DOMAIN-CONTAINING PROTEIN"/>
    <property type="match status" value="1"/>
</dbReference>
<proteinExistence type="predicted"/>
<keyword evidence="8" id="KW-1185">Reference proteome</keyword>
<dbReference type="EMBL" id="CALNXK010000079">
    <property type="protein sequence ID" value="CAH3146794.1"/>
    <property type="molecule type" value="Genomic_DNA"/>
</dbReference>
<dbReference type="Proteomes" id="UP001159405">
    <property type="component" value="Unassembled WGS sequence"/>
</dbReference>
<evidence type="ECO:0000313" key="8">
    <source>
        <dbReference type="Proteomes" id="UP001159405"/>
    </source>
</evidence>
<evidence type="ECO:0000256" key="4">
    <source>
        <dbReference type="ARBA" id="ARBA00023157"/>
    </source>
</evidence>
<dbReference type="PROSITE" id="PS01186">
    <property type="entry name" value="EGF_2"/>
    <property type="match status" value="1"/>
</dbReference>
<organism evidence="7 8">
    <name type="scientific">Porites lobata</name>
    <dbReference type="NCBI Taxonomy" id="104759"/>
    <lineage>
        <taxon>Eukaryota</taxon>
        <taxon>Metazoa</taxon>
        <taxon>Cnidaria</taxon>
        <taxon>Anthozoa</taxon>
        <taxon>Hexacorallia</taxon>
        <taxon>Scleractinia</taxon>
        <taxon>Fungiina</taxon>
        <taxon>Poritidae</taxon>
        <taxon>Porites</taxon>
    </lineage>
</organism>
<gene>
    <name evidence="7" type="ORF">PLOB_00045296</name>
</gene>
<reference evidence="7 8" key="1">
    <citation type="submission" date="2022-05" db="EMBL/GenBank/DDBJ databases">
        <authorList>
            <consortium name="Genoscope - CEA"/>
            <person name="William W."/>
        </authorList>
    </citation>
    <scope>NUCLEOTIDE SEQUENCE [LARGE SCALE GENOMIC DNA]</scope>
</reference>
<evidence type="ECO:0000256" key="3">
    <source>
        <dbReference type="ARBA" id="ARBA00022737"/>
    </source>
</evidence>
<evidence type="ECO:0000256" key="1">
    <source>
        <dbReference type="ARBA" id="ARBA00022536"/>
    </source>
</evidence>
<keyword evidence="4" id="KW-1015">Disulfide bond</keyword>
<comment type="caution">
    <text evidence="5">Lacks conserved residue(s) required for the propagation of feature annotation.</text>
</comment>
<feature type="domain" description="EGF-like" evidence="6">
    <location>
        <begin position="16"/>
        <end position="56"/>
    </location>
</feature>
<dbReference type="InterPro" id="IPR000152">
    <property type="entry name" value="EGF-type_Asp/Asn_hydroxyl_site"/>
</dbReference>
<dbReference type="PROSITE" id="PS01187">
    <property type="entry name" value="EGF_CA"/>
    <property type="match status" value="1"/>
</dbReference>
<dbReference type="PROSITE" id="PS00010">
    <property type="entry name" value="ASX_HYDROXYL"/>
    <property type="match status" value="1"/>
</dbReference>
<name>A0ABN8PN73_9CNID</name>
<dbReference type="Pfam" id="PF12947">
    <property type="entry name" value="EGF_3"/>
    <property type="match status" value="1"/>
</dbReference>
<evidence type="ECO:0000256" key="2">
    <source>
        <dbReference type="ARBA" id="ARBA00022729"/>
    </source>
</evidence>
<dbReference type="SMART" id="SM00179">
    <property type="entry name" value="EGF_CA"/>
    <property type="match status" value="1"/>
</dbReference>
<sequence>FEIGLLDEGLYLFLSDFDECNNGSHDCHSNATCINTAGYFECKCKDGYIGDGRNCTGKDQLKHIVFSIYLKKRKAQNSIEKLRRRDEGSKARKILFEEENSIQNIAAAVVCSSTKLERKEKGPVEQRDCLWWQHGYHNWTNEEVKKKLKYRLAHGCSYSTVARKLNNERKIAKILCSFL</sequence>
<dbReference type="InterPro" id="IPR052235">
    <property type="entry name" value="Nephronectin_domain"/>
</dbReference>
<evidence type="ECO:0000259" key="6">
    <source>
        <dbReference type="PROSITE" id="PS50026"/>
    </source>
</evidence>
<dbReference type="SMART" id="SM00181">
    <property type="entry name" value="EGF"/>
    <property type="match status" value="1"/>
</dbReference>
<keyword evidence="2" id="KW-0732">Signal</keyword>
<protein>
    <recommendedName>
        <fullName evidence="6">EGF-like domain-containing protein</fullName>
    </recommendedName>
</protein>
<dbReference type="Gene3D" id="2.10.25.10">
    <property type="entry name" value="Laminin"/>
    <property type="match status" value="1"/>
</dbReference>
<feature type="non-terminal residue" evidence="7">
    <location>
        <position position="1"/>
    </location>
</feature>
<keyword evidence="1 5" id="KW-0245">EGF-like domain</keyword>
<dbReference type="InterPro" id="IPR000742">
    <property type="entry name" value="EGF"/>
</dbReference>
<evidence type="ECO:0000313" key="7">
    <source>
        <dbReference type="EMBL" id="CAH3146794.1"/>
    </source>
</evidence>
<accession>A0ABN8PN73</accession>